<keyword evidence="2" id="KW-1185">Reference proteome</keyword>
<sequence length="222" mass="25391">MAIRLGFLAVGPLVWGQGEFTGYLEPAVNLNYSLGKGFSQNVSAGHRMYYSRNGAAELQGRQVDLALFTSVAFLGNQSVGLGIQYRFRKPFEPDRTNEIRLTQQYNRTFRPRVIRIGHRLRSEQRIFPDQTVHRFRYRLAFDGPLQGERTDVGEWYWVGTLEQLLSVSRSQSTEWDVRAGAELGYLAADGVRTELGTEYRREDFTHTGGHELFFTMTLVLSL</sequence>
<evidence type="ECO:0000313" key="1">
    <source>
        <dbReference type="EMBL" id="EAR16876.1"/>
    </source>
</evidence>
<evidence type="ECO:0000313" key="2">
    <source>
        <dbReference type="Proteomes" id="UP000009049"/>
    </source>
</evidence>
<dbReference type="eggNOG" id="ENOG5030YH7">
    <property type="taxonomic scope" value="Bacteria"/>
</dbReference>
<dbReference type="InterPro" id="IPR019619">
    <property type="entry name" value="DUF2490"/>
</dbReference>
<accession>A4CIW8</accession>
<dbReference type="KEGG" id="rbi:RB2501_08240"/>
<name>A4CIW8_ROBBH</name>
<dbReference type="Pfam" id="PF10677">
    <property type="entry name" value="DUF2490"/>
    <property type="match status" value="1"/>
</dbReference>
<evidence type="ECO:0008006" key="3">
    <source>
        <dbReference type="Google" id="ProtNLM"/>
    </source>
</evidence>
<dbReference type="AlphaFoldDB" id="A4CIW8"/>
<protein>
    <recommendedName>
        <fullName evidence="3">DUF2490 domain-containing protein</fullName>
    </recommendedName>
</protein>
<proteinExistence type="predicted"/>
<dbReference type="STRING" id="313596.RB2501_08240"/>
<organism evidence="1 2">
    <name type="scientific">Robiginitalea biformata (strain ATCC BAA-864 / DSM 15991 / KCTC 12146 / HTCC2501)</name>
    <dbReference type="NCBI Taxonomy" id="313596"/>
    <lineage>
        <taxon>Bacteria</taxon>
        <taxon>Pseudomonadati</taxon>
        <taxon>Bacteroidota</taxon>
        <taxon>Flavobacteriia</taxon>
        <taxon>Flavobacteriales</taxon>
        <taxon>Flavobacteriaceae</taxon>
        <taxon>Robiginitalea</taxon>
    </lineage>
</organism>
<dbReference type="HOGENOM" id="CLU_105861_1_0_10"/>
<dbReference type="EMBL" id="CP001712">
    <property type="protein sequence ID" value="EAR16876.1"/>
    <property type="molecule type" value="Genomic_DNA"/>
</dbReference>
<gene>
    <name evidence="1" type="ordered locus">RB2501_08240</name>
</gene>
<dbReference type="Proteomes" id="UP000009049">
    <property type="component" value="Chromosome"/>
</dbReference>
<reference evidence="1 2" key="1">
    <citation type="journal article" date="2009" name="J. Bacteriol.">
        <title>Complete genome sequence of Robiginitalea biformata HTCC2501.</title>
        <authorList>
            <person name="Oh H.M."/>
            <person name="Giovannoni S.J."/>
            <person name="Lee K."/>
            <person name="Ferriera S."/>
            <person name="Johnson J."/>
            <person name="Cho J.C."/>
        </authorList>
    </citation>
    <scope>NUCLEOTIDE SEQUENCE [LARGE SCALE GENOMIC DNA]</scope>
    <source>
        <strain evidence="2">ATCC BAA-864 / HTCC2501 / KCTC 12146</strain>
    </source>
</reference>